<sequence>MASSDATAALADCQDREKLTQLLSTLLEPSAALRDLLVPSVLERLSATSAPPASYGTLVDMCADAAKQWTYEQKADFVSGHPMIGEVKNLSAHSAKEQSSQPTRPIVLERLAHLNQVFNTVFPGLRFITFVNGRPRNVIVNEMETSIGLAVSPDPLPESFAASEPAVDSDVIQQLVRAQDSVQWKAECDRAVADVWRIAHARLGAMGLN</sequence>
<dbReference type="Pfam" id="PF09349">
    <property type="entry name" value="OHCU_decarbox"/>
    <property type="match status" value="1"/>
</dbReference>
<dbReference type="Gene3D" id="1.10.3330.10">
    <property type="entry name" value="Oxo-4-hydroxy-4-carboxy-5-ureidoimidazoline decarboxylase"/>
    <property type="match status" value="1"/>
</dbReference>
<dbReference type="Proteomes" id="UP000279236">
    <property type="component" value="Unassembled WGS sequence"/>
</dbReference>
<keyword evidence="4" id="KW-1185">Reference proteome</keyword>
<organism evidence="3 4">
    <name type="scientific">Apiotrichum porosum</name>
    <dbReference type="NCBI Taxonomy" id="105984"/>
    <lineage>
        <taxon>Eukaryota</taxon>
        <taxon>Fungi</taxon>
        <taxon>Dikarya</taxon>
        <taxon>Basidiomycota</taxon>
        <taxon>Agaricomycotina</taxon>
        <taxon>Tremellomycetes</taxon>
        <taxon>Trichosporonales</taxon>
        <taxon>Trichosporonaceae</taxon>
        <taxon>Apiotrichum</taxon>
    </lineage>
</organism>
<dbReference type="EMBL" id="RSCE01000001">
    <property type="protein sequence ID" value="RSH87610.1"/>
    <property type="molecule type" value="Genomic_DNA"/>
</dbReference>
<dbReference type="PANTHER" id="PTHR37987">
    <property type="entry name" value="CHROMOSOME 9, WHOLE GENOME SHOTGUN SEQUENCE"/>
    <property type="match status" value="1"/>
</dbReference>
<reference evidence="3 4" key="1">
    <citation type="submission" date="2018-11" db="EMBL/GenBank/DDBJ databases">
        <title>Genome sequence of Apiotrichum porosum DSM 27194.</title>
        <authorList>
            <person name="Aliyu H."/>
            <person name="Gorte O."/>
            <person name="Ochsenreither K."/>
        </authorList>
    </citation>
    <scope>NUCLEOTIDE SEQUENCE [LARGE SCALE GENOMIC DNA]</scope>
    <source>
        <strain evidence="3 4">DSM 27194</strain>
    </source>
</reference>
<dbReference type="OrthoDB" id="5398391at2759"/>
<evidence type="ECO:0000313" key="3">
    <source>
        <dbReference type="EMBL" id="RSH87610.1"/>
    </source>
</evidence>
<dbReference type="PANTHER" id="PTHR37987:SF1">
    <property type="entry name" value="OXO-4-HYDROXY-4-CARBOXY-5-UREIDOIMIDAZOLINE DECARBOXYLASE DOMAIN-CONTAINING PROTEIN"/>
    <property type="match status" value="1"/>
</dbReference>
<dbReference type="InterPro" id="IPR036778">
    <property type="entry name" value="OHCU_decarboxylase_sf"/>
</dbReference>
<evidence type="ECO:0000259" key="2">
    <source>
        <dbReference type="Pfam" id="PF09349"/>
    </source>
</evidence>
<evidence type="ECO:0000313" key="4">
    <source>
        <dbReference type="Proteomes" id="UP000279236"/>
    </source>
</evidence>
<dbReference type="SUPFAM" id="SSF158694">
    <property type="entry name" value="UraD-Like"/>
    <property type="match status" value="1"/>
</dbReference>
<evidence type="ECO:0000256" key="1">
    <source>
        <dbReference type="ARBA" id="ARBA00022631"/>
    </source>
</evidence>
<accession>A0A427Y901</accession>
<dbReference type="InterPro" id="IPR018020">
    <property type="entry name" value="OHCU_decarboxylase"/>
</dbReference>
<comment type="caution">
    <text evidence="3">The sequence shown here is derived from an EMBL/GenBank/DDBJ whole genome shotgun (WGS) entry which is preliminary data.</text>
</comment>
<proteinExistence type="predicted"/>
<dbReference type="GO" id="GO:0006144">
    <property type="term" value="P:purine nucleobase metabolic process"/>
    <property type="evidence" value="ECO:0007669"/>
    <property type="project" value="UniProtKB-KW"/>
</dbReference>
<keyword evidence="1" id="KW-0659">Purine metabolism</keyword>
<gene>
    <name evidence="3" type="ORF">EHS24_000122</name>
</gene>
<name>A0A427Y901_9TREE</name>
<dbReference type="GeneID" id="39584665"/>
<dbReference type="RefSeq" id="XP_028479818.1">
    <property type="nucleotide sequence ID" value="XM_028615961.1"/>
</dbReference>
<protein>
    <recommendedName>
        <fullName evidence="2">Oxo-4-hydroxy-4-carboxy-5-ureidoimidazoline decarboxylase domain-containing protein</fullName>
    </recommendedName>
</protein>
<feature type="domain" description="Oxo-4-hydroxy-4-carboxy-5-ureidoimidazoline decarboxylase" evidence="2">
    <location>
        <begin position="15"/>
        <end position="145"/>
    </location>
</feature>
<dbReference type="AlphaFoldDB" id="A0A427Y901"/>